<evidence type="ECO:0000313" key="3">
    <source>
        <dbReference type="Proteomes" id="UP000236447"/>
    </source>
</evidence>
<evidence type="ECO:0000313" key="1">
    <source>
        <dbReference type="EMBL" id="AUQ94162.1"/>
    </source>
</evidence>
<gene>
    <name evidence="1" type="ORF">PhaeoP66_01369</name>
    <name evidence="2" type="ORF">PhaeoP88_02054</name>
</gene>
<reference evidence="1 4" key="3">
    <citation type="journal article" date="2017" name="Int. J. Syst. Evol. Microbiol.">
        <title>Adaptation of Surface-Associated Bacteria to the Open Ocean: A Genomically Distinct Subpopulation of Phaeobacter gallaeciensis Colonizes Pacific Mesozooplankton.</title>
        <authorList>
            <person name="Freese H.M."/>
            <person name="Methner A."/>
            <person name="Overmann J."/>
        </authorList>
    </citation>
    <scope>NUCLEOTIDE SEQUENCE [LARGE SCALE GENOMIC DNA]</scope>
    <source>
        <strain evidence="1 4">P66</strain>
    </source>
</reference>
<evidence type="ECO:0000313" key="2">
    <source>
        <dbReference type="EMBL" id="AUQ99420.1"/>
    </source>
</evidence>
<dbReference type="Proteomes" id="UP000236536">
    <property type="component" value="Chromosome"/>
</dbReference>
<name>A0A2I7JUX4_9RHOB</name>
<accession>A0A2I7JUX4</accession>
<sequence length="90" mass="9634">MISPRQWIAVPASAAVSARFWYPAPPAPAGQSMFSSAAFGGDLMAEAKVNLTGIKPELEGEWLITSVTHRLGATLTTSFKAERDNKKAKT</sequence>
<dbReference type="Proteomes" id="UP000236447">
    <property type="component" value="Chromosome"/>
</dbReference>
<dbReference type="EMBL" id="CP010705">
    <property type="protein sequence ID" value="AUQ94162.1"/>
    <property type="molecule type" value="Genomic_DNA"/>
</dbReference>
<keyword evidence="4" id="KW-1185">Reference proteome</keyword>
<dbReference type="EMBL" id="CP010725">
    <property type="protein sequence ID" value="AUQ99420.1"/>
    <property type="molecule type" value="Genomic_DNA"/>
</dbReference>
<evidence type="ECO:0000313" key="4">
    <source>
        <dbReference type="Proteomes" id="UP000236536"/>
    </source>
</evidence>
<reference evidence="3 4" key="2">
    <citation type="journal article" date="2017" name="Genome Biol. Evol.">
        <title>Trajectories and Drivers of Genome Evolution in Surface-Associated Marine Phaeobacter.</title>
        <authorList>
            <person name="Freese H.M."/>
            <person name="Sikorski J."/>
            <person name="Bunk B."/>
            <person name="Scheuner C."/>
            <person name="Meier-Kolthoff J.P."/>
            <person name="Sproer C."/>
            <person name="Gram L."/>
            <person name="Overmann J."/>
        </authorList>
    </citation>
    <scope>NUCLEOTIDE SEQUENCE [LARGE SCALE GENOMIC DNA]</scope>
    <source>
        <strain evidence="1 4">P66</strain>
        <strain evidence="2 3">P88</strain>
    </source>
</reference>
<protein>
    <submittedName>
        <fullName evidence="1 2">Phage late control gene D</fullName>
    </submittedName>
</protein>
<organism evidence="2 3">
    <name type="scientific">Phaeobacter inhibens</name>
    <dbReference type="NCBI Taxonomy" id="221822"/>
    <lineage>
        <taxon>Bacteria</taxon>
        <taxon>Pseudomonadati</taxon>
        <taxon>Pseudomonadota</taxon>
        <taxon>Alphaproteobacteria</taxon>
        <taxon>Rhodobacterales</taxon>
        <taxon>Roseobacteraceae</taxon>
        <taxon>Phaeobacter</taxon>
    </lineage>
</organism>
<dbReference type="AlphaFoldDB" id="A0A2I7JUX4"/>
<proteinExistence type="predicted"/>
<reference evidence="2 3" key="1">
    <citation type="journal article" date="2017" name="Front. Microbiol.">
        <title>Phaeobacter piscinae sp. nov., a species of the Roseobacter group and potential aquaculture probiont.</title>
        <authorList>
            <person name="Sonnenschein E.C."/>
            <person name="Phippen C.B.W."/>
            <person name="Nielsen K.F."/>
            <person name="Mateiu R.V."/>
            <person name="Melchiorsen J."/>
            <person name="Gram L."/>
            <person name="Overmann J."/>
            <person name="Freese H.M."/>
        </authorList>
    </citation>
    <scope>NUCLEOTIDE SEQUENCE [LARGE SCALE GENOMIC DNA]</scope>
    <source>
        <strain evidence="2 3">P88</strain>
    </source>
</reference>